<dbReference type="PROSITE" id="PS50222">
    <property type="entry name" value="EF_HAND_2"/>
    <property type="match status" value="1"/>
</dbReference>
<dbReference type="FunFam" id="1.10.287.70:FF:000093">
    <property type="entry name" value="Calcium channel subunit Cch1"/>
    <property type="match status" value="1"/>
</dbReference>
<dbReference type="RefSeq" id="XP_037144774.1">
    <property type="nucleotide sequence ID" value="XM_037288879.1"/>
</dbReference>
<dbReference type="GO" id="GO:0005891">
    <property type="term" value="C:voltage-gated calcium channel complex"/>
    <property type="evidence" value="ECO:0007669"/>
    <property type="project" value="TreeGrafter"/>
</dbReference>
<keyword evidence="4" id="KW-0597">Phosphoprotein</keyword>
<feature type="compositionally biased region" description="Basic and acidic residues" evidence="17">
    <location>
        <begin position="1"/>
        <end position="16"/>
    </location>
</feature>
<keyword evidence="8" id="KW-0106">Calcium</keyword>
<dbReference type="OrthoDB" id="416585at2759"/>
<reference evidence="20 21" key="1">
    <citation type="submission" date="2020-07" db="EMBL/GenBank/DDBJ databases">
        <title>The yeast mating-type switching endonuclease HO is a domesticated member of an unorthodox homing genetic element family.</title>
        <authorList>
            <person name="Coughlan A.Y."/>
            <person name="Lombardi L."/>
            <person name="Braun-Galleani S."/>
            <person name="Martos A.R."/>
            <person name="Galeote V."/>
            <person name="Bigey F."/>
            <person name="Dequin S."/>
            <person name="Byrne K.P."/>
            <person name="Wolfe K.H."/>
        </authorList>
    </citation>
    <scope>NUCLEOTIDE SEQUENCE [LARGE SCALE GENOMIC DNA]</scope>
    <source>
        <strain evidence="20 21">NRRL Y-6702</strain>
    </source>
</reference>
<dbReference type="Gene3D" id="1.10.287.70">
    <property type="match status" value="4"/>
</dbReference>
<dbReference type="Pfam" id="PF00520">
    <property type="entry name" value="Ion_trans"/>
    <property type="match status" value="4"/>
</dbReference>
<feature type="compositionally biased region" description="Polar residues" evidence="17">
    <location>
        <begin position="60"/>
        <end position="71"/>
    </location>
</feature>
<feature type="compositionally biased region" description="Basic and acidic residues" evidence="17">
    <location>
        <begin position="72"/>
        <end position="88"/>
    </location>
</feature>
<feature type="transmembrane region" description="Helical" evidence="18">
    <location>
        <begin position="906"/>
        <end position="926"/>
    </location>
</feature>
<keyword evidence="6" id="KW-0107">Calcium channel</keyword>
<feature type="transmembrane region" description="Helical" evidence="18">
    <location>
        <begin position="1185"/>
        <end position="1208"/>
    </location>
</feature>
<feature type="transmembrane region" description="Helical" evidence="18">
    <location>
        <begin position="775"/>
        <end position="797"/>
    </location>
</feature>
<gene>
    <name evidence="20" type="ORF">HG535_0E01310</name>
</gene>
<evidence type="ECO:0000256" key="5">
    <source>
        <dbReference type="ARBA" id="ARBA00022568"/>
    </source>
</evidence>
<evidence type="ECO:0000256" key="7">
    <source>
        <dbReference type="ARBA" id="ARBA00022692"/>
    </source>
</evidence>
<keyword evidence="9" id="KW-0851">Voltage-gated channel</keyword>
<name>A0A7H9B3H7_ZYGMR</name>
<keyword evidence="21" id="KW-1185">Reference proteome</keyword>
<feature type="transmembrane region" description="Helical" evidence="18">
    <location>
        <begin position="1318"/>
        <end position="1340"/>
    </location>
</feature>
<feature type="compositionally biased region" description="Acidic residues" evidence="17">
    <location>
        <begin position="2004"/>
        <end position="2015"/>
    </location>
</feature>
<feature type="transmembrane region" description="Helical" evidence="18">
    <location>
        <begin position="742"/>
        <end position="763"/>
    </location>
</feature>
<evidence type="ECO:0000256" key="3">
    <source>
        <dbReference type="ARBA" id="ARBA00022475"/>
    </source>
</evidence>
<feature type="transmembrane region" description="Helical" evidence="18">
    <location>
        <begin position="360"/>
        <end position="383"/>
    </location>
</feature>
<accession>A0A7H9B3H7</accession>
<feature type="region of interest" description="Disordered" evidence="17">
    <location>
        <begin position="1"/>
        <end position="157"/>
    </location>
</feature>
<evidence type="ECO:0000256" key="14">
    <source>
        <dbReference type="ARBA" id="ARBA00023303"/>
    </source>
</evidence>
<feature type="domain" description="EF-hand" evidence="19">
    <location>
        <begin position="1766"/>
        <end position="1801"/>
    </location>
</feature>
<dbReference type="Gene3D" id="1.10.238.10">
    <property type="entry name" value="EF-hand"/>
    <property type="match status" value="1"/>
</dbReference>
<keyword evidence="10 18" id="KW-1133">Transmembrane helix</keyword>
<feature type="transmembrane region" description="Helical" evidence="18">
    <location>
        <begin position="809"/>
        <end position="825"/>
    </location>
</feature>
<evidence type="ECO:0000256" key="18">
    <source>
        <dbReference type="SAM" id="Phobius"/>
    </source>
</evidence>
<evidence type="ECO:0000256" key="10">
    <source>
        <dbReference type="ARBA" id="ARBA00022989"/>
    </source>
</evidence>
<dbReference type="GO" id="GO:0005509">
    <property type="term" value="F:calcium ion binding"/>
    <property type="evidence" value="ECO:0007669"/>
    <property type="project" value="InterPro"/>
</dbReference>
<evidence type="ECO:0000256" key="4">
    <source>
        <dbReference type="ARBA" id="ARBA00022553"/>
    </source>
</evidence>
<feature type="compositionally biased region" description="Basic and acidic residues" evidence="17">
    <location>
        <begin position="2016"/>
        <end position="2026"/>
    </location>
</feature>
<dbReference type="GO" id="GO:0098703">
    <property type="term" value="P:calcium ion import across plasma membrane"/>
    <property type="evidence" value="ECO:0007669"/>
    <property type="project" value="TreeGrafter"/>
</dbReference>
<feature type="region of interest" description="Disordered" evidence="17">
    <location>
        <begin position="1985"/>
        <end position="2034"/>
    </location>
</feature>
<dbReference type="InterPro" id="IPR005821">
    <property type="entry name" value="Ion_trans_dom"/>
</dbReference>
<organism evidence="20 21">
    <name type="scientific">Zygotorulaspora mrakii</name>
    <name type="common">Zygosaccharomyces mrakii</name>
    <dbReference type="NCBI Taxonomy" id="42260"/>
    <lineage>
        <taxon>Eukaryota</taxon>
        <taxon>Fungi</taxon>
        <taxon>Dikarya</taxon>
        <taxon>Ascomycota</taxon>
        <taxon>Saccharomycotina</taxon>
        <taxon>Saccharomycetes</taxon>
        <taxon>Saccharomycetales</taxon>
        <taxon>Saccharomycetaceae</taxon>
        <taxon>Zygotorulaspora</taxon>
    </lineage>
</organism>
<feature type="transmembrane region" description="Helical" evidence="18">
    <location>
        <begin position="1542"/>
        <end position="1568"/>
    </location>
</feature>
<feature type="transmembrane region" description="Helical" evidence="18">
    <location>
        <begin position="946"/>
        <end position="974"/>
    </location>
</feature>
<protein>
    <recommendedName>
        <fullName evidence="16">Calcium-channel protein CCH1</fullName>
    </recommendedName>
</protein>
<feature type="region of interest" description="Disordered" evidence="17">
    <location>
        <begin position="246"/>
        <end position="271"/>
    </location>
</feature>
<feature type="transmembrane region" description="Helical" evidence="18">
    <location>
        <begin position="660"/>
        <end position="685"/>
    </location>
</feature>
<keyword evidence="13" id="KW-0325">Glycoprotein</keyword>
<evidence type="ECO:0000256" key="8">
    <source>
        <dbReference type="ARBA" id="ARBA00022837"/>
    </source>
</evidence>
<keyword evidence="5" id="KW-0109">Calcium transport</keyword>
<dbReference type="KEGG" id="zmk:HG535_0E01310"/>
<dbReference type="InterPro" id="IPR027359">
    <property type="entry name" value="Volt_channel_dom_sf"/>
</dbReference>
<keyword evidence="12 18" id="KW-0472">Membrane</keyword>
<dbReference type="InterPro" id="IPR002048">
    <property type="entry name" value="EF_hand_dom"/>
</dbReference>
<feature type="transmembrane region" description="Helical" evidence="18">
    <location>
        <begin position="1258"/>
        <end position="1275"/>
    </location>
</feature>
<evidence type="ECO:0000313" key="20">
    <source>
        <dbReference type="EMBL" id="QLG73047.1"/>
    </source>
</evidence>
<sequence>MDTDSRFSTDFFERQGDVPYQQERNSTSETEEHVTFSPPAVNIVPPPIDTTEYEWERVNNQDSSVAPSSEAQKNETVSEERNANEKRPPFKNILRSRGRGDNNKAVPKLTLTTALPHDSDEGSSSRLIERSLSPLSRTRTRGRVRRQSVEDGSVSGEDSVDRSLISAKILSYVGGDDVSEFHDIQNDLQKGLSGEGLWLPQLDGKAIKPTSLKETEDALQNAENDASLVDRSTEFPESAFIRDHSNAKSLGRSQARKDEKENIDVTVSSQDGESTTELYPLDHLRRTRRLKGPLTLYGNSLGLVSPKNALRLKLAEMLLSKYYKYTFFLLLNVFIAILVCRSYNVAQTTFLYNFSGWSDYLIFVLSVCFSLNDLMKIIAFGFWDDSQMFAAYDKRYSSLIEQLGIVRFFNYAKTKYNFTMLDYLLPLKTTDEDRKKLLREREEGKITSRNISKDFDTPRAFMRSSWNRIDFTSSICFWIGLLISINDYDVKNGIRIFKALAVLRILRMLDTDTMFPSVFRSLKIAMPQLLNVGTILVYFWILFGILGVQSFRGSLRRRCVWYNPDDPSDTFINDSQFCGGYLDPLNLERQPYVFEDGSIGPNTKGFLCPQYSKCVSGENPYNGRTSFDNIISAMEMVFVVMSANTFTDIMSKTMNTDSMAASLFFIVATFVLTIWLMNLLIAVLVSSFELANEQYKKSSLLLDNRKKYSNIMTRLRKRAHHYIIRKTEQNEPPFWIKRCQKLYSGIEFLFVILITVDLILRCMVKSDGSRSSLEWFYTADFSISAALLFESFLRLFLSCTNIWCFIKRYDYVFDLVVSIATFVISGKQLFSTMGRAYYWLSFLQISRFYRVVFTFKVSSALWRRVLSNWRLIWDLSSFYFFFIFLVSIIMSISFEGVVPAQQLSEVGFGMFSFSNTFLSLFVVASTENWTNVLYALQQYSPSASSAFFASVFTIIWFILSNSVMMNIFIAVIAATMDVEEQDKRPLQIQHYLKYVYPRKIREYTEASLAERIQRTIFRKKVKHDTKDFKHFLMRGSAIMNMAQNSSELAEQLSKSKPTKKKPPKLLTYLLKLGKRFSFWRKMELNANNPFYKHAEVVFTEMEENDQNTIVLQLDDHEEEKLAYLRDHPSFNYSYFILSPHHLFRKFCQRLVPPSVGKRTDGVRFFEDDTNMYDNRIHFHLIERDIFLLLITCTTIALIIISCLSTPLYRMERNMKSWDWSTSWNCAMICIFSIEFVVKTVADGVVYSPNAYLRNPWNAIDLFVLISLWITFFAYLRNDGGLSRLCRGLSALRALRLLTVSNMARETFKLVVFDGVKKILEAAFVSMTLLFPFSVWGLALFRGRLGTCNDGDMNLDQCYGEFIQTVFQWDVLMPRTYGEPYLNLNSFSNTLRSLYEVVSLEGWTDLLQNLMSSTGIGTAASTFASPGNGVFLILFNFLSMVFILNLFVSFIISNHGKTTGTAYLTIEEKSWFEAKKLLSQAKPRRAPEMQHMSRFRRFFYSLAFEKKNFYYVCFLQFVLYIHIVMLLCRTFDKPNSKIVYEDVFFMFSSTVFLLQELFLLYGETFLIYFSSNWKILRFCIVVSCFVLTAVGFKVRNDALTFNNIKELFHLMIFLFIIPQNNTLSELLQTAAASWPSIFSLTYTWGILFLVYAIALNQIFGLTRLGPNTDNNINFRTVTKSLIVLFKCSFGEGWNYIMADLTVQEPFCFMSPDGGYDDCGSMTYAYFLLMSWNILSMYIFVNMFISVVMSNFSYVYRRGASKSPIDRKQILIFVDAWAKFDTNGRGKINPPDLPRLMHSFDGPLSFKIWEGTFTIRELVNNYMDVNPDDPYDVKVNLEGFNKHLDMIDTTRIIKRRLQYMRFVQQVRFTNNFQDAIHFGNLIQLIPLYTTYAPSDCMGIDEYVRNLYTIGKVDKYLKNGRNYDVLNMVVTAWKYRHRRTKSKKDGDDLIQPQQVSIMEPVKPAADFSVLNTPVMDYGVDNFMWSPRPGFRTKEQAQGATNEHPFADENEDPFADDDKDPFADENKDPFADENDNGN</sequence>
<evidence type="ECO:0000256" key="1">
    <source>
        <dbReference type="ARBA" id="ARBA00004651"/>
    </source>
</evidence>
<evidence type="ECO:0000256" key="6">
    <source>
        <dbReference type="ARBA" id="ARBA00022673"/>
    </source>
</evidence>
<feature type="transmembrane region" description="Helical" evidence="18">
    <location>
        <begin position="875"/>
        <end position="894"/>
    </location>
</feature>
<keyword evidence="11" id="KW-0406">Ion transport</keyword>
<dbReference type="Proteomes" id="UP000509704">
    <property type="component" value="Chromosome 5"/>
</dbReference>
<dbReference type="GeneID" id="59236789"/>
<dbReference type="EMBL" id="CP058608">
    <property type="protein sequence ID" value="QLG73047.1"/>
    <property type="molecule type" value="Genomic_DNA"/>
</dbReference>
<evidence type="ECO:0000256" key="11">
    <source>
        <dbReference type="ARBA" id="ARBA00023065"/>
    </source>
</evidence>
<feature type="transmembrane region" description="Helical" evidence="18">
    <location>
        <begin position="529"/>
        <end position="548"/>
    </location>
</feature>
<dbReference type="PANTHER" id="PTHR45628">
    <property type="entry name" value="VOLTAGE-DEPENDENT CALCIUM CHANNEL TYPE A SUBUNIT ALPHA-1"/>
    <property type="match status" value="1"/>
</dbReference>
<dbReference type="PANTHER" id="PTHR45628:SF7">
    <property type="entry name" value="VOLTAGE-DEPENDENT CALCIUM CHANNEL TYPE A SUBUNIT ALPHA-1"/>
    <property type="match status" value="1"/>
</dbReference>
<keyword evidence="3" id="KW-1003">Cell membrane</keyword>
<comment type="subcellular location">
    <subcellularLocation>
        <location evidence="1">Cell membrane</location>
        <topology evidence="1">Multi-pass membrane protein</topology>
    </subcellularLocation>
</comment>
<keyword evidence="2" id="KW-0813">Transport</keyword>
<keyword evidence="14" id="KW-0407">Ion channel</keyword>
<keyword evidence="7 18" id="KW-0812">Transmembrane</keyword>
<dbReference type="InterPro" id="IPR050599">
    <property type="entry name" value="VDCC_alpha-1_subunit"/>
</dbReference>
<evidence type="ECO:0000256" key="2">
    <source>
        <dbReference type="ARBA" id="ARBA00022448"/>
    </source>
</evidence>
<evidence type="ECO:0000256" key="15">
    <source>
        <dbReference type="ARBA" id="ARBA00061395"/>
    </source>
</evidence>
<dbReference type="SUPFAM" id="SSF81324">
    <property type="entry name" value="Voltage-gated potassium channels"/>
    <property type="match status" value="3"/>
</dbReference>
<feature type="transmembrane region" description="Helical" evidence="18">
    <location>
        <begin position="1636"/>
        <end position="1654"/>
    </location>
</feature>
<evidence type="ECO:0000256" key="9">
    <source>
        <dbReference type="ARBA" id="ARBA00022882"/>
    </source>
</evidence>
<feature type="transmembrane region" description="Helical" evidence="18">
    <location>
        <begin position="1508"/>
        <end position="1530"/>
    </location>
</feature>
<evidence type="ECO:0000256" key="13">
    <source>
        <dbReference type="ARBA" id="ARBA00023180"/>
    </source>
</evidence>
<proteinExistence type="inferred from homology"/>
<feature type="transmembrane region" description="Helical" evidence="18">
    <location>
        <begin position="1733"/>
        <end position="1754"/>
    </location>
</feature>
<evidence type="ECO:0000256" key="12">
    <source>
        <dbReference type="ARBA" id="ARBA00023136"/>
    </source>
</evidence>
<comment type="similarity">
    <text evidence="15">Belongs to the calcium channel alpha-1 subunit (TC 1.A.1.11) family.</text>
</comment>
<evidence type="ECO:0000313" key="21">
    <source>
        <dbReference type="Proteomes" id="UP000509704"/>
    </source>
</evidence>
<feature type="transmembrane region" description="Helical" evidence="18">
    <location>
        <begin position="1574"/>
        <end position="1591"/>
    </location>
</feature>
<dbReference type="Gene3D" id="1.20.120.350">
    <property type="entry name" value="Voltage-gated potassium channels. Chain C"/>
    <property type="match status" value="2"/>
</dbReference>
<dbReference type="GO" id="GO:0008331">
    <property type="term" value="F:high voltage-gated calcium channel activity"/>
    <property type="evidence" value="ECO:0007669"/>
    <property type="project" value="TreeGrafter"/>
</dbReference>
<feature type="transmembrane region" description="Helical" evidence="18">
    <location>
        <begin position="1429"/>
        <end position="1451"/>
    </location>
</feature>
<feature type="transmembrane region" description="Helical" evidence="18">
    <location>
        <begin position="322"/>
        <end position="340"/>
    </location>
</feature>
<evidence type="ECO:0000256" key="17">
    <source>
        <dbReference type="SAM" id="MobiDB-lite"/>
    </source>
</evidence>
<evidence type="ECO:0000256" key="16">
    <source>
        <dbReference type="ARBA" id="ARBA00067459"/>
    </source>
</evidence>
<evidence type="ECO:0000259" key="19">
    <source>
        <dbReference type="PROSITE" id="PS50222"/>
    </source>
</evidence>